<dbReference type="InterPro" id="IPR028055">
    <property type="entry name" value="YidC/Oxa/ALB_C"/>
</dbReference>
<keyword evidence="4 8" id="KW-1133">Transmembrane helix</keyword>
<dbReference type="KEGG" id="mcha:111004806"/>
<dbReference type="NCBIfam" id="TIGR03592">
    <property type="entry name" value="yidC_oxa1_cterm"/>
    <property type="match status" value="1"/>
</dbReference>
<dbReference type="InterPro" id="IPR047196">
    <property type="entry name" value="YidC_ALB_C"/>
</dbReference>
<feature type="compositionally biased region" description="Polar residues" evidence="7">
    <location>
        <begin position="472"/>
        <end position="481"/>
    </location>
</feature>
<dbReference type="PANTHER" id="PTHR12428:SF14">
    <property type="entry name" value="ALBINO3-LIKE PROTEIN 1, CHLOROPLASTIC"/>
    <property type="match status" value="1"/>
</dbReference>
<dbReference type="PANTHER" id="PTHR12428">
    <property type="entry name" value="OXA1"/>
    <property type="match status" value="1"/>
</dbReference>
<accession>A0A6J1BRR7</accession>
<evidence type="ECO:0000256" key="3">
    <source>
        <dbReference type="ARBA" id="ARBA00022692"/>
    </source>
</evidence>
<evidence type="ECO:0000256" key="1">
    <source>
        <dbReference type="ARBA" id="ARBA00004141"/>
    </source>
</evidence>
<feature type="transmembrane region" description="Helical" evidence="8">
    <location>
        <begin position="197"/>
        <end position="217"/>
    </location>
</feature>
<comment type="subcellular location">
    <subcellularLocation>
        <location evidence="1 6">Membrane</location>
        <topology evidence="1 6">Multi-pass membrane protein</topology>
    </subcellularLocation>
</comment>
<comment type="similarity">
    <text evidence="6">Belongs to the OXA1/ALB3/YidC family.</text>
</comment>
<organism evidence="10 11">
    <name type="scientific">Momordica charantia</name>
    <name type="common">Bitter gourd</name>
    <name type="synonym">Balsam pear</name>
    <dbReference type="NCBI Taxonomy" id="3673"/>
    <lineage>
        <taxon>Eukaryota</taxon>
        <taxon>Viridiplantae</taxon>
        <taxon>Streptophyta</taxon>
        <taxon>Embryophyta</taxon>
        <taxon>Tracheophyta</taxon>
        <taxon>Spermatophyta</taxon>
        <taxon>Magnoliopsida</taxon>
        <taxon>eudicotyledons</taxon>
        <taxon>Gunneridae</taxon>
        <taxon>Pentapetalae</taxon>
        <taxon>rosids</taxon>
        <taxon>fabids</taxon>
        <taxon>Cucurbitales</taxon>
        <taxon>Cucurbitaceae</taxon>
        <taxon>Momordiceae</taxon>
        <taxon>Momordica</taxon>
    </lineage>
</organism>
<dbReference type="CDD" id="cd20070">
    <property type="entry name" value="5TM_YidC_Alb3"/>
    <property type="match status" value="1"/>
</dbReference>
<reference evidence="11" key="1">
    <citation type="submission" date="2025-08" db="UniProtKB">
        <authorList>
            <consortium name="RefSeq"/>
        </authorList>
    </citation>
    <scope>IDENTIFICATION</scope>
    <source>
        <strain evidence="11">OHB3-1</strain>
    </source>
</reference>
<feature type="domain" description="Membrane insertase YidC/Oxa/ALB C-terminal" evidence="9">
    <location>
        <begin position="131"/>
        <end position="347"/>
    </location>
</feature>
<feature type="region of interest" description="Disordered" evidence="7">
    <location>
        <begin position="389"/>
        <end position="522"/>
    </location>
</feature>
<comment type="similarity">
    <text evidence="2">Belongs to the OXA1/ALB3/YidC (TC 2.A.9.2) family.</text>
</comment>
<dbReference type="GO" id="GO:0010027">
    <property type="term" value="P:thylakoid membrane organization"/>
    <property type="evidence" value="ECO:0007669"/>
    <property type="project" value="TreeGrafter"/>
</dbReference>
<feature type="transmembrane region" description="Helical" evidence="8">
    <location>
        <begin position="129"/>
        <end position="150"/>
    </location>
</feature>
<evidence type="ECO:0000256" key="6">
    <source>
        <dbReference type="RuleBase" id="RU003945"/>
    </source>
</evidence>
<feature type="transmembrane region" description="Helical" evidence="8">
    <location>
        <begin position="311"/>
        <end position="332"/>
    </location>
</feature>
<evidence type="ECO:0000256" key="4">
    <source>
        <dbReference type="ARBA" id="ARBA00022989"/>
    </source>
</evidence>
<name>A0A6J1BRR7_MOMCH</name>
<dbReference type="AlphaFoldDB" id="A0A6J1BRR7"/>
<dbReference type="RefSeq" id="XP_022131697.1">
    <property type="nucleotide sequence ID" value="XM_022276005.1"/>
</dbReference>
<feature type="compositionally biased region" description="Basic and acidic residues" evidence="7">
    <location>
        <begin position="511"/>
        <end position="522"/>
    </location>
</feature>
<evidence type="ECO:0000256" key="8">
    <source>
        <dbReference type="SAM" id="Phobius"/>
    </source>
</evidence>
<dbReference type="Pfam" id="PF02096">
    <property type="entry name" value="60KD_IMP"/>
    <property type="match status" value="1"/>
</dbReference>
<dbReference type="GeneID" id="111004806"/>
<dbReference type="GO" id="GO:0072598">
    <property type="term" value="P:protein localization to chloroplast"/>
    <property type="evidence" value="ECO:0007669"/>
    <property type="project" value="TreeGrafter"/>
</dbReference>
<evidence type="ECO:0000259" key="9">
    <source>
        <dbReference type="Pfam" id="PF02096"/>
    </source>
</evidence>
<dbReference type="InterPro" id="IPR001708">
    <property type="entry name" value="YidC/ALB3/OXA1/COX18"/>
</dbReference>
<feature type="compositionally biased region" description="Basic and acidic residues" evidence="7">
    <location>
        <begin position="397"/>
        <end position="428"/>
    </location>
</feature>
<dbReference type="OrthoDB" id="2148490at2759"/>
<evidence type="ECO:0000313" key="11">
    <source>
        <dbReference type="RefSeq" id="XP_022131697.1"/>
    </source>
</evidence>
<dbReference type="GO" id="GO:0009535">
    <property type="term" value="C:chloroplast thylakoid membrane"/>
    <property type="evidence" value="ECO:0007669"/>
    <property type="project" value="TreeGrafter"/>
</dbReference>
<proteinExistence type="inferred from homology"/>
<protein>
    <submittedName>
        <fullName evidence="11">ALBINO3-like protein 1, chloroplastic</fullName>
    </submittedName>
</protein>
<evidence type="ECO:0000256" key="2">
    <source>
        <dbReference type="ARBA" id="ARBA00010583"/>
    </source>
</evidence>
<dbReference type="GO" id="GO:0032977">
    <property type="term" value="F:membrane insertase activity"/>
    <property type="evidence" value="ECO:0007669"/>
    <property type="project" value="InterPro"/>
</dbReference>
<keyword evidence="3 6" id="KW-0812">Transmembrane</keyword>
<dbReference type="Proteomes" id="UP000504603">
    <property type="component" value="Unplaced"/>
</dbReference>
<feature type="transmembrane region" description="Helical" evidence="8">
    <location>
        <begin position="270"/>
        <end position="290"/>
    </location>
</feature>
<dbReference type="GO" id="GO:0051205">
    <property type="term" value="P:protein insertion into membrane"/>
    <property type="evidence" value="ECO:0007669"/>
    <property type="project" value="TreeGrafter"/>
</dbReference>
<evidence type="ECO:0000313" key="10">
    <source>
        <dbReference type="Proteomes" id="UP000504603"/>
    </source>
</evidence>
<gene>
    <name evidence="11" type="primary">LOC111004806</name>
</gene>
<sequence>MATISTYHPNFVFSRFPDRVPTPNPLFCGVQFRGLSHHKPFLRGSLAVARFGFKPEFLPDPDNAEGFVRELFGKAETVLYTIADAAVSASPENVTTAKQTEDWFTGITNYMETVLKILKDGLSGLHVPYAYGFAIILLTVLVKAATFPLTKKQVESAMAMRSLQPQVKLVQQRYAGDQERIQLETARLYKTAGINPLAGCLPTLATIPVWIGLYRALSNVANEGLLTEGFFWIPSLAGPTTIASRQNGSGISWLFPFVDGHPPLGWSDTLAYLVLPVLLVVSQYISVQIMQSSQPQSNDPSMKSSQAITKFLPLMIGYFALSVPSGLSLYWFTNNILSTAQQVWLQKLGGAKFPDKQFSDEIFKVEQQVQSKDPELNSVSRSTVAQQAEKLTAEGLKPGERFKRIKEQEARLRQQREEEGRKAEEAAKLESQTINDSDKSEELQSESSSKSTTVVVVANGGVSRQDVKEDQNSTSMATMQRNDVDDEVASISQQVQTQEEKWLRHTPRMPNEMEKTEESNSS</sequence>
<keyword evidence="10" id="KW-1185">Reference proteome</keyword>
<evidence type="ECO:0000256" key="7">
    <source>
        <dbReference type="SAM" id="MobiDB-lite"/>
    </source>
</evidence>
<keyword evidence="5 8" id="KW-0472">Membrane</keyword>
<evidence type="ECO:0000256" key="5">
    <source>
        <dbReference type="ARBA" id="ARBA00023136"/>
    </source>
</evidence>